<dbReference type="InterPro" id="IPR004477">
    <property type="entry name" value="ComEC_N"/>
</dbReference>
<dbReference type="NCBIfam" id="TIGR00361">
    <property type="entry name" value="ComEC_Rec2"/>
    <property type="match status" value="1"/>
</dbReference>
<sequence>MRHAPSPLPPLQPLLFWETLILFFAAGIVAARFPLPALTACGLLAWTDSRTRRPLCCLAALLCIAAGWWTGVKAEPAVPETVPAWLEKALTSQRAVAVEGTVVRVRGLPDERLHVVLRGVRPDPDSEALPGDLALTWERPQGPRPLPSQTLSGRLKIRPVRGFRNSGLWNSEIYWHRQGVFFQAWTKEDKADIVVSGAPSPRAALRERLRQKVADAAAPFDAAAFLPGLAVEATGAPPALREDAEAFPAQPPRVSAPEGKGAPRHTAEEHEARLKQGEEGIRAGAVSPVIPALLFGDRFLLRTPDLQRVNAAGLMHSLALSGQHLAVAGLGALAASALIGLFFPRFFLRMPAYSLMALLSVPLAAVYLWLGGAPPSLIRAALMLGLVCLLRHAADLLPERLHGTRNLRPPFSFPDILIMALACMVLSDPLCLYDLGVQLSFSAVAGIALCSPLLRRLWRPFAPSPFEVLHGDLSPLRAAAKRFLELLWLTLGCSVAAQLATLPLVLDAFGRSTVWFPLNLLWLPILGFLVLPLAFLGLLACAAGWDQVAGCLLHLASLPCDALLSGLRWLEDHAGLDAFVAPRPHWTALLGFGAVGVAACLRLNRERLPLAGKRLLIAGALLLCVGPLLRVHAFFEPAVSLRALDVGQGQALLLEWPHGGRALIDGGGLFSERFDVGRDIVSPLLTANALPRLDFIAVSHPDRDHIKGLLFIASRFSLKAAYTARIAGLDPPSPPGAAAPALAEAFASVLALRGIPRHTLEAGDRISLAEGLALEVLSPPRGKAVSGNDGLVLRLVFQGRGLALLPGDAEKPALRELLRSGTDLSAEVLILPHHGSAGSLLPELYDAVRPSIAIASAGAYNAYRLPSRRIREELARRGIPLRVTGEEGEIRIRWNTRRERGRPPDKGAAALSHLQKDMSCD</sequence>
<organism evidence="10 11">
    <name type="scientific">Candidatus Bilophila faecipullorum</name>
    <dbReference type="NCBI Taxonomy" id="2838482"/>
    <lineage>
        <taxon>Bacteria</taxon>
        <taxon>Pseudomonadati</taxon>
        <taxon>Thermodesulfobacteriota</taxon>
        <taxon>Desulfovibrionia</taxon>
        <taxon>Desulfovibrionales</taxon>
        <taxon>Desulfovibrionaceae</taxon>
        <taxon>Bilophila</taxon>
    </lineage>
</organism>
<dbReference type="Pfam" id="PF13567">
    <property type="entry name" value="DUF4131"/>
    <property type="match status" value="1"/>
</dbReference>
<evidence type="ECO:0000256" key="7">
    <source>
        <dbReference type="SAM" id="Phobius"/>
    </source>
</evidence>
<dbReference type="NCBIfam" id="TIGR00360">
    <property type="entry name" value="ComEC_N-term"/>
    <property type="match status" value="1"/>
</dbReference>
<protein>
    <submittedName>
        <fullName evidence="10">DNA internalization-related competence protein ComEC/Rec2</fullName>
    </submittedName>
</protein>
<comment type="subcellular location">
    <subcellularLocation>
        <location evidence="1">Cell membrane</location>
        <topology evidence="1">Multi-pass membrane protein</topology>
    </subcellularLocation>
</comment>
<evidence type="ECO:0000313" key="11">
    <source>
        <dbReference type="Proteomes" id="UP000824264"/>
    </source>
</evidence>
<feature type="transmembrane region" description="Helical" evidence="7">
    <location>
        <begin position="486"/>
        <end position="509"/>
    </location>
</feature>
<feature type="domain" description="ComEC/Rec2-related protein" evidence="8">
    <location>
        <begin position="293"/>
        <end position="604"/>
    </location>
</feature>
<gene>
    <name evidence="10" type="ORF">H9874_06285</name>
</gene>
<reference evidence="10" key="1">
    <citation type="journal article" date="2021" name="PeerJ">
        <title>Extensive microbial diversity within the chicken gut microbiome revealed by metagenomics and culture.</title>
        <authorList>
            <person name="Gilroy R."/>
            <person name="Ravi A."/>
            <person name="Getino M."/>
            <person name="Pursley I."/>
            <person name="Horton D.L."/>
            <person name="Alikhan N.F."/>
            <person name="Baker D."/>
            <person name="Gharbi K."/>
            <person name="Hall N."/>
            <person name="Watson M."/>
            <person name="Adriaenssens E.M."/>
            <person name="Foster-Nyarko E."/>
            <person name="Jarju S."/>
            <person name="Secka A."/>
            <person name="Antonio M."/>
            <person name="Oren A."/>
            <person name="Chaudhuri R.R."/>
            <person name="La Ragione R."/>
            <person name="Hildebrand F."/>
            <person name="Pallen M.J."/>
        </authorList>
    </citation>
    <scope>NUCLEOTIDE SEQUENCE</scope>
    <source>
        <strain evidence="10">ChiSxjej5B17-1746</strain>
    </source>
</reference>
<evidence type="ECO:0000256" key="5">
    <source>
        <dbReference type="ARBA" id="ARBA00023136"/>
    </source>
</evidence>
<feature type="compositionally biased region" description="Basic and acidic residues" evidence="6">
    <location>
        <begin position="265"/>
        <end position="274"/>
    </location>
</feature>
<evidence type="ECO:0000259" key="8">
    <source>
        <dbReference type="Pfam" id="PF03772"/>
    </source>
</evidence>
<feature type="transmembrane region" description="Helical" evidence="7">
    <location>
        <begin position="325"/>
        <end position="343"/>
    </location>
</feature>
<dbReference type="InterPro" id="IPR025405">
    <property type="entry name" value="DUF4131"/>
</dbReference>
<feature type="region of interest" description="Disordered" evidence="6">
    <location>
        <begin position="247"/>
        <end position="274"/>
    </location>
</feature>
<dbReference type="CDD" id="cd07731">
    <property type="entry name" value="ComA-like_MBL-fold"/>
    <property type="match status" value="1"/>
</dbReference>
<keyword evidence="4 7" id="KW-1133">Transmembrane helix</keyword>
<feature type="transmembrane region" description="Helical" evidence="7">
    <location>
        <begin position="552"/>
        <end position="570"/>
    </location>
</feature>
<feature type="region of interest" description="Disordered" evidence="6">
    <location>
        <begin position="899"/>
        <end position="921"/>
    </location>
</feature>
<feature type="transmembrane region" description="Helical" evidence="7">
    <location>
        <begin position="615"/>
        <end position="635"/>
    </location>
</feature>
<feature type="domain" description="DUF4131" evidence="9">
    <location>
        <begin position="31"/>
        <end position="189"/>
    </location>
</feature>
<proteinExistence type="predicted"/>
<keyword evidence="2" id="KW-1003">Cell membrane</keyword>
<keyword evidence="5 7" id="KW-0472">Membrane</keyword>
<dbReference type="InterPro" id="IPR004797">
    <property type="entry name" value="Competence_ComEC/Rec2"/>
</dbReference>
<dbReference type="InterPro" id="IPR035681">
    <property type="entry name" value="ComA-like_MBL"/>
</dbReference>
<evidence type="ECO:0000256" key="2">
    <source>
        <dbReference type="ARBA" id="ARBA00022475"/>
    </source>
</evidence>
<dbReference type="EMBL" id="DXGI01000233">
    <property type="protein sequence ID" value="HIW78734.1"/>
    <property type="molecule type" value="Genomic_DNA"/>
</dbReference>
<feature type="transmembrane region" description="Helical" evidence="7">
    <location>
        <begin position="20"/>
        <end position="46"/>
    </location>
</feature>
<name>A0A9D1U8L4_9BACT</name>
<dbReference type="AlphaFoldDB" id="A0A9D1U8L4"/>
<evidence type="ECO:0000313" key="10">
    <source>
        <dbReference type="EMBL" id="HIW78734.1"/>
    </source>
</evidence>
<dbReference type="GO" id="GO:0005886">
    <property type="term" value="C:plasma membrane"/>
    <property type="evidence" value="ECO:0007669"/>
    <property type="project" value="UniProtKB-SubCell"/>
</dbReference>
<dbReference type="PANTHER" id="PTHR30619:SF7">
    <property type="entry name" value="BETA-LACTAMASE DOMAIN PROTEIN"/>
    <property type="match status" value="1"/>
</dbReference>
<reference evidence="10" key="2">
    <citation type="submission" date="2021-04" db="EMBL/GenBank/DDBJ databases">
        <authorList>
            <person name="Gilroy R."/>
        </authorList>
    </citation>
    <scope>NUCLEOTIDE SEQUENCE</scope>
    <source>
        <strain evidence="10">ChiSxjej5B17-1746</strain>
    </source>
</reference>
<dbReference type="GO" id="GO:0030420">
    <property type="term" value="P:establishment of competence for transformation"/>
    <property type="evidence" value="ECO:0007669"/>
    <property type="project" value="InterPro"/>
</dbReference>
<dbReference type="Pfam" id="PF03772">
    <property type="entry name" value="Competence"/>
    <property type="match status" value="1"/>
</dbReference>
<feature type="transmembrane region" description="Helical" evidence="7">
    <location>
        <begin position="350"/>
        <end position="370"/>
    </location>
</feature>
<evidence type="ECO:0000256" key="4">
    <source>
        <dbReference type="ARBA" id="ARBA00022989"/>
    </source>
</evidence>
<evidence type="ECO:0000256" key="6">
    <source>
        <dbReference type="SAM" id="MobiDB-lite"/>
    </source>
</evidence>
<feature type="transmembrane region" description="Helical" evidence="7">
    <location>
        <begin position="433"/>
        <end position="454"/>
    </location>
</feature>
<keyword evidence="3 7" id="KW-0812">Transmembrane</keyword>
<feature type="transmembrane region" description="Helical" evidence="7">
    <location>
        <begin position="521"/>
        <end position="545"/>
    </location>
</feature>
<accession>A0A9D1U8L4</accession>
<dbReference type="PANTHER" id="PTHR30619">
    <property type="entry name" value="DNA INTERNALIZATION/COMPETENCE PROTEIN COMEC/REC2"/>
    <property type="match status" value="1"/>
</dbReference>
<dbReference type="Proteomes" id="UP000824264">
    <property type="component" value="Unassembled WGS sequence"/>
</dbReference>
<feature type="transmembrane region" description="Helical" evidence="7">
    <location>
        <begin position="53"/>
        <end position="71"/>
    </location>
</feature>
<evidence type="ECO:0000256" key="1">
    <source>
        <dbReference type="ARBA" id="ARBA00004651"/>
    </source>
</evidence>
<dbReference type="SUPFAM" id="SSF56281">
    <property type="entry name" value="Metallo-hydrolase/oxidoreductase"/>
    <property type="match status" value="1"/>
</dbReference>
<evidence type="ECO:0000256" key="3">
    <source>
        <dbReference type="ARBA" id="ARBA00022692"/>
    </source>
</evidence>
<dbReference type="InterPro" id="IPR036866">
    <property type="entry name" value="RibonucZ/Hydroxyglut_hydro"/>
</dbReference>
<dbReference type="Gene3D" id="3.60.15.10">
    <property type="entry name" value="Ribonuclease Z/Hydroxyacylglutathione hydrolase-like"/>
    <property type="match status" value="1"/>
</dbReference>
<dbReference type="InterPro" id="IPR052159">
    <property type="entry name" value="Competence_DNA_uptake"/>
</dbReference>
<comment type="caution">
    <text evidence="10">The sequence shown here is derived from an EMBL/GenBank/DDBJ whole genome shotgun (WGS) entry which is preliminary data.</text>
</comment>
<feature type="transmembrane region" description="Helical" evidence="7">
    <location>
        <begin position="585"/>
        <end position="603"/>
    </location>
</feature>
<evidence type="ECO:0000259" key="9">
    <source>
        <dbReference type="Pfam" id="PF13567"/>
    </source>
</evidence>